<organism evidence="2 3">
    <name type="scientific">Favolaschia claudopus</name>
    <dbReference type="NCBI Taxonomy" id="2862362"/>
    <lineage>
        <taxon>Eukaryota</taxon>
        <taxon>Fungi</taxon>
        <taxon>Dikarya</taxon>
        <taxon>Basidiomycota</taxon>
        <taxon>Agaricomycotina</taxon>
        <taxon>Agaricomycetes</taxon>
        <taxon>Agaricomycetidae</taxon>
        <taxon>Agaricales</taxon>
        <taxon>Marasmiineae</taxon>
        <taxon>Mycenaceae</taxon>
        <taxon>Favolaschia</taxon>
    </lineage>
</organism>
<feature type="compositionally biased region" description="Low complexity" evidence="1">
    <location>
        <begin position="986"/>
        <end position="996"/>
    </location>
</feature>
<feature type="compositionally biased region" description="Basic and acidic residues" evidence="1">
    <location>
        <begin position="114"/>
        <end position="128"/>
    </location>
</feature>
<dbReference type="Proteomes" id="UP001362999">
    <property type="component" value="Unassembled WGS sequence"/>
</dbReference>
<name>A0AAV9Z7M1_9AGAR</name>
<feature type="region of interest" description="Disordered" evidence="1">
    <location>
        <begin position="907"/>
        <end position="945"/>
    </location>
</feature>
<feature type="region of interest" description="Disordered" evidence="1">
    <location>
        <begin position="823"/>
        <end position="870"/>
    </location>
</feature>
<feature type="region of interest" description="Disordered" evidence="1">
    <location>
        <begin position="1"/>
        <end position="220"/>
    </location>
</feature>
<keyword evidence="3" id="KW-1185">Reference proteome</keyword>
<feature type="compositionally biased region" description="Acidic residues" evidence="1">
    <location>
        <begin position="300"/>
        <end position="313"/>
    </location>
</feature>
<proteinExistence type="predicted"/>
<feature type="compositionally biased region" description="Polar residues" evidence="1">
    <location>
        <begin position="1024"/>
        <end position="1037"/>
    </location>
</feature>
<feature type="compositionally biased region" description="Acidic residues" evidence="1">
    <location>
        <begin position="355"/>
        <end position="367"/>
    </location>
</feature>
<feature type="region of interest" description="Disordered" evidence="1">
    <location>
        <begin position="243"/>
        <end position="454"/>
    </location>
</feature>
<evidence type="ECO:0000313" key="2">
    <source>
        <dbReference type="EMBL" id="KAK6974068.1"/>
    </source>
</evidence>
<dbReference type="EMBL" id="JAWWNJ010000188">
    <property type="protein sequence ID" value="KAK6974068.1"/>
    <property type="molecule type" value="Genomic_DNA"/>
</dbReference>
<protein>
    <submittedName>
        <fullName evidence="2">Uncharacterized protein</fullName>
    </submittedName>
</protein>
<reference evidence="2 3" key="1">
    <citation type="journal article" date="2024" name="J Genomics">
        <title>Draft genome sequencing and assembly of Favolaschia claudopus CIRM-BRFM 2984 isolated from oak limbs.</title>
        <authorList>
            <person name="Navarro D."/>
            <person name="Drula E."/>
            <person name="Chaduli D."/>
            <person name="Cazenave R."/>
            <person name="Ahrendt S."/>
            <person name="Wang J."/>
            <person name="Lipzen A."/>
            <person name="Daum C."/>
            <person name="Barry K."/>
            <person name="Grigoriev I.V."/>
            <person name="Favel A."/>
            <person name="Rosso M.N."/>
            <person name="Martin F."/>
        </authorList>
    </citation>
    <scope>NUCLEOTIDE SEQUENCE [LARGE SCALE GENOMIC DNA]</scope>
    <source>
        <strain evidence="2 3">CIRM-BRFM 2984</strain>
    </source>
</reference>
<feature type="compositionally biased region" description="Pro residues" evidence="1">
    <location>
        <begin position="132"/>
        <end position="148"/>
    </location>
</feature>
<feature type="compositionally biased region" description="Pro residues" evidence="1">
    <location>
        <begin position="911"/>
        <end position="926"/>
    </location>
</feature>
<sequence length="1172" mass="129397">MAITRHAKAEADKVGKPATRSGGKTTTSRTAAKAAKAKSETQKKAAAKSSNKTPKALPARKQPPRAKKQVDESESDDDEQTVQTPESPKRKDNTPIVGAIVPRDEGGGNNQNTTDDKDSHEQHEDEAAKTIPVPPRSLSPPPPPPPQALPARSATLETPSPPHNGLLLRDEGSPTELWPISPLRESPPPRGFNFLSSGFRPLPKPKPRQHVPGTDYNADDNFIISRPSFARHRRSHPPQFVIDADAEQNPLQGAVIGNPSHAEQDVGSGKKNHHLPSHDMDENGYIDYMSSPVRRKADEGGESQEEDDDEESAGEQSDKEESGSSGSDFSASERERLKGSRGNGSPDMDGRDETSDQEEEEEEEEEEKQVVKSRTKSKRTSTSKKPKPRQPAAAKSGKGKGKEREQPGEEEEEDDDDAGPSHGPKSNKASRRKGKAKAVDDDGGDDAPVYKPGPISKEVEAELIAIEAERDEKVAALAKRCGKHVKTLHAHLGDRARILNNEYTAWNAYQVRASVLDPNNGRYTAGKYSQYVRQNFLADVGPDLEELTEAETYERLPGLRDWITQFQEQLVIDLRDQGTLKDRVRKEMVPLIKMAKNLQDRFGLFVLGWAIDPMGEASVSFGVGEEYEAVMNARKLNFQAQVREMQADFYAVQTGRSLQVVAPTQLRERVSQQAKPSHRDQYKMDFTQILANGLLPFYRDAGQLSDREQNDPDKFQVRWKKNLIEGAWTCQFKIINYPRALEEINLIMGTDNWKQSKLKATTLQEFVPDMAGGEPGCMAIVPWSTEEKNLPFNEQGEIGVVITSDERVLVRVKECTQYNKRVAKEAQGTKKRRAKGQGRDRQPQMDGAPAAGSGKGRAVTPPLTDSPARGENLVFANAPSALVRASPPPIHRAPALPDVQRRRRAEDFDMEPPPINYNSRPQPPTRSIPYSNDNEYHPGSDFGSVHRQYDFQDRRAVDQYYHPRDPPNAIQTAKPPSSQHASTSTARAPSYDAARAPPRPPRLDLTQVGTASKDNRVARIPGSVNANAGRSRTTGSANAEAGPSRIAGSGSLGQKRRYPDTANVEGERDGKRHHGWQAPLEEEDDDDGDTEPFIQVRLFLGGDGGNGGEVNGGLICHARSLQRVAQSSAVDLQTAMMGKKGAWTRLPPNTTPVLARELDRERWQKQREMWGL</sequence>
<feature type="compositionally biased region" description="Low complexity" evidence="1">
    <location>
        <begin position="18"/>
        <end position="34"/>
    </location>
</feature>
<evidence type="ECO:0000256" key="1">
    <source>
        <dbReference type="SAM" id="MobiDB-lite"/>
    </source>
</evidence>
<feature type="region of interest" description="Disordered" evidence="1">
    <location>
        <begin position="960"/>
        <end position="1090"/>
    </location>
</feature>
<evidence type="ECO:0000313" key="3">
    <source>
        <dbReference type="Proteomes" id="UP001362999"/>
    </source>
</evidence>
<accession>A0AAV9Z7M1</accession>
<feature type="compositionally biased region" description="Polar residues" evidence="1">
    <location>
        <begin position="969"/>
        <end position="985"/>
    </location>
</feature>
<comment type="caution">
    <text evidence="2">The sequence shown here is derived from an EMBL/GenBank/DDBJ whole genome shotgun (WGS) entry which is preliminary data.</text>
</comment>
<feature type="compositionally biased region" description="Acidic residues" evidence="1">
    <location>
        <begin position="408"/>
        <end position="418"/>
    </location>
</feature>
<feature type="compositionally biased region" description="Acidic residues" evidence="1">
    <location>
        <begin position="1080"/>
        <end position="1090"/>
    </location>
</feature>
<feature type="compositionally biased region" description="Basic residues" evidence="1">
    <location>
        <begin position="371"/>
        <end position="388"/>
    </location>
</feature>
<dbReference type="AlphaFoldDB" id="A0AAV9Z7M1"/>
<gene>
    <name evidence="2" type="ORF">R3P38DRAFT_2812256</name>
</gene>